<feature type="transmembrane region" description="Helical" evidence="7">
    <location>
        <begin position="140"/>
        <end position="161"/>
    </location>
</feature>
<dbReference type="GO" id="GO:0022857">
    <property type="term" value="F:transmembrane transporter activity"/>
    <property type="evidence" value="ECO:0007669"/>
    <property type="project" value="InterPro"/>
</dbReference>
<name>A0A2M8QGE8_9CHLR</name>
<dbReference type="Proteomes" id="UP000230790">
    <property type="component" value="Unassembled WGS sequence"/>
</dbReference>
<evidence type="ECO:0000256" key="3">
    <source>
        <dbReference type="ARBA" id="ARBA00022448"/>
    </source>
</evidence>
<feature type="transmembrane region" description="Helical" evidence="7">
    <location>
        <begin position="214"/>
        <end position="236"/>
    </location>
</feature>
<evidence type="ECO:0000256" key="2">
    <source>
        <dbReference type="ARBA" id="ARBA00008335"/>
    </source>
</evidence>
<dbReference type="InterPro" id="IPR011701">
    <property type="entry name" value="MFS"/>
</dbReference>
<dbReference type="AlphaFoldDB" id="A0A2M8QGE8"/>
<keyword evidence="5 7" id="KW-1133">Transmembrane helix</keyword>
<dbReference type="InterPro" id="IPR051788">
    <property type="entry name" value="MFS_Transporter"/>
</dbReference>
<protein>
    <recommendedName>
        <fullName evidence="8">Major facilitator superfamily (MFS) profile domain-containing protein</fullName>
    </recommendedName>
</protein>
<feature type="transmembrane region" description="Helical" evidence="7">
    <location>
        <begin position="48"/>
        <end position="66"/>
    </location>
</feature>
<comment type="similarity">
    <text evidence="2">Belongs to the major facilitator superfamily.</text>
</comment>
<dbReference type="PROSITE" id="PS50850">
    <property type="entry name" value="MFS"/>
    <property type="match status" value="1"/>
</dbReference>
<reference evidence="9 10" key="1">
    <citation type="submission" date="2017-11" db="EMBL/GenBank/DDBJ databases">
        <title>Evolution of Phototrophy in the Chloroflexi Phylum Driven by Horizontal Gene Transfer.</title>
        <authorList>
            <person name="Ward L.M."/>
            <person name="Hemp J."/>
            <person name="Shih P.M."/>
            <person name="Mcglynn S.E."/>
            <person name="Fischer W."/>
        </authorList>
    </citation>
    <scope>NUCLEOTIDE SEQUENCE [LARGE SCALE GENOMIC DNA]</scope>
    <source>
        <strain evidence="9">JP3_7</strain>
    </source>
</reference>
<accession>A0A2M8QGE8</accession>
<keyword evidence="4 7" id="KW-0812">Transmembrane</keyword>
<dbReference type="SUPFAM" id="SSF103473">
    <property type="entry name" value="MFS general substrate transporter"/>
    <property type="match status" value="1"/>
</dbReference>
<evidence type="ECO:0000259" key="8">
    <source>
        <dbReference type="PROSITE" id="PS50850"/>
    </source>
</evidence>
<feature type="transmembrane region" description="Helical" evidence="7">
    <location>
        <begin position="339"/>
        <end position="360"/>
    </location>
</feature>
<evidence type="ECO:0000313" key="9">
    <source>
        <dbReference type="EMBL" id="PJF48883.1"/>
    </source>
</evidence>
<dbReference type="PANTHER" id="PTHR23514:SF3">
    <property type="entry name" value="BYPASS OF STOP CODON PROTEIN 6"/>
    <property type="match status" value="1"/>
</dbReference>
<feature type="transmembrane region" description="Helical" evidence="7">
    <location>
        <begin position="78"/>
        <end position="95"/>
    </location>
</feature>
<comment type="caution">
    <text evidence="9">The sequence shown here is derived from an EMBL/GenBank/DDBJ whole genome shotgun (WGS) entry which is preliminary data.</text>
</comment>
<dbReference type="Gene3D" id="1.20.1250.20">
    <property type="entry name" value="MFS general substrate transporter like domains"/>
    <property type="match status" value="2"/>
</dbReference>
<evidence type="ECO:0000256" key="4">
    <source>
        <dbReference type="ARBA" id="ARBA00022692"/>
    </source>
</evidence>
<keyword evidence="6 7" id="KW-0472">Membrane</keyword>
<evidence type="ECO:0000313" key="10">
    <source>
        <dbReference type="Proteomes" id="UP000230790"/>
    </source>
</evidence>
<feature type="transmembrane region" description="Helical" evidence="7">
    <location>
        <begin position="280"/>
        <end position="299"/>
    </location>
</feature>
<feature type="domain" description="Major facilitator superfamily (MFS) profile" evidence="8">
    <location>
        <begin position="12"/>
        <end position="395"/>
    </location>
</feature>
<dbReference type="Pfam" id="PF07690">
    <property type="entry name" value="MFS_1"/>
    <property type="match status" value="1"/>
</dbReference>
<feature type="transmembrane region" description="Helical" evidence="7">
    <location>
        <begin position="101"/>
        <end position="120"/>
    </location>
</feature>
<evidence type="ECO:0000256" key="1">
    <source>
        <dbReference type="ARBA" id="ARBA00004651"/>
    </source>
</evidence>
<feature type="transmembrane region" description="Helical" evidence="7">
    <location>
        <begin position="305"/>
        <end position="327"/>
    </location>
</feature>
<evidence type="ECO:0000256" key="7">
    <source>
        <dbReference type="SAM" id="Phobius"/>
    </source>
</evidence>
<keyword evidence="3" id="KW-0813">Transport</keyword>
<dbReference type="EMBL" id="PGTN01000004">
    <property type="protein sequence ID" value="PJF48883.1"/>
    <property type="molecule type" value="Genomic_DNA"/>
</dbReference>
<evidence type="ECO:0000256" key="6">
    <source>
        <dbReference type="ARBA" id="ARBA00023136"/>
    </source>
</evidence>
<gene>
    <name evidence="9" type="ORF">CUN48_01075</name>
</gene>
<feature type="transmembrane region" description="Helical" evidence="7">
    <location>
        <begin position="248"/>
        <end position="268"/>
    </location>
</feature>
<dbReference type="PANTHER" id="PTHR23514">
    <property type="entry name" value="BYPASS OF STOP CODON PROTEIN 6"/>
    <property type="match status" value="1"/>
</dbReference>
<evidence type="ECO:0000256" key="5">
    <source>
        <dbReference type="ARBA" id="ARBA00022989"/>
    </source>
</evidence>
<organism evidence="9 10">
    <name type="scientific">Candidatus Thermofonsia Clade 3 bacterium</name>
    <dbReference type="NCBI Taxonomy" id="2364212"/>
    <lineage>
        <taxon>Bacteria</taxon>
        <taxon>Bacillati</taxon>
        <taxon>Chloroflexota</taxon>
        <taxon>Candidatus Thermofontia</taxon>
        <taxon>Candidatus Thermofonsia Clade 3</taxon>
    </lineage>
</organism>
<sequence length="407" mass="41903">MARSARRTPPPLFVLGCYAFVSLGVSAALLGPALPTLAAKANTSLDRIGLIFGSMSLGYLTSAPLINTIGARMGARATLIVSPLVVIVGMVLLALGTHLNIFFGAAYLLGLGQSGTQVAYNAMFGLQAEGGRASAVLNRLNAFFGVGALIGPLFVAASYALINEATLAFWIAAAMALPLTLGALQAQDGLRRSSPAHIASSDGSAARRLLTSPAAWGLCFVMGLYVGCEVAFSGWATEFTRRMTGASTAQAAVVVSIFWAALALSRYFTPTIARRIPSAALIGLLFALAILGLMVMLMAGQMSAAAWVGAFGVGAGFGPVYPTLIAIGIQRFPFAARMIASVLTSTGAIGALFLPTLVGFVMDASALGAVSAWVMLAGLLALVIGLWQLTRRALRREDATASPGRAA</sequence>
<dbReference type="GO" id="GO:0005886">
    <property type="term" value="C:plasma membrane"/>
    <property type="evidence" value="ECO:0007669"/>
    <property type="project" value="UniProtKB-SubCell"/>
</dbReference>
<feature type="transmembrane region" description="Helical" evidence="7">
    <location>
        <begin position="366"/>
        <end position="387"/>
    </location>
</feature>
<feature type="transmembrane region" description="Helical" evidence="7">
    <location>
        <begin position="167"/>
        <end position="184"/>
    </location>
</feature>
<dbReference type="InterPro" id="IPR036259">
    <property type="entry name" value="MFS_trans_sf"/>
</dbReference>
<proteinExistence type="inferred from homology"/>
<comment type="subcellular location">
    <subcellularLocation>
        <location evidence="1">Cell membrane</location>
        <topology evidence="1">Multi-pass membrane protein</topology>
    </subcellularLocation>
</comment>
<dbReference type="InterPro" id="IPR020846">
    <property type="entry name" value="MFS_dom"/>
</dbReference>